<gene>
    <name evidence="1" type="ordered locus">PA14_58740</name>
</gene>
<sequence length="36" mass="3973">MLPYNAEEEGCQTEKVGLPKSVTYCRFVGLPLEGRG</sequence>
<dbReference type="AlphaFoldDB" id="A0A0H2ZGQ9"/>
<name>A0A0H2ZGQ9_PSEAB</name>
<dbReference type="EMBL" id="CP000438">
    <property type="protein sequence ID" value="ABJ13793.1"/>
    <property type="molecule type" value="Genomic_DNA"/>
</dbReference>
<dbReference type="HOGENOM" id="CLU_3357776_0_0_6"/>
<proteinExistence type="predicted"/>
<accession>A0A0H2ZGQ9</accession>
<reference evidence="1 2" key="1">
    <citation type="journal article" date="2006" name="Genome Biol.">
        <title>Genomic analysis reveals that Pseudomonas aeruginosa virulence is combinatorial.</title>
        <authorList>
            <person name="Lee D.G."/>
            <person name="Urbach J.M."/>
            <person name="Wu G."/>
            <person name="Liberati N.T."/>
            <person name="Feinbaum R.L."/>
            <person name="Miyata S."/>
            <person name="Diggins L.T."/>
            <person name="He J."/>
            <person name="Saucier M."/>
            <person name="Deziel E."/>
            <person name="Friedman L."/>
            <person name="Li L."/>
            <person name="Grills G."/>
            <person name="Montgomery K."/>
            <person name="Kucherlapati R."/>
            <person name="Rahme L.G."/>
            <person name="Ausubel F.M."/>
        </authorList>
    </citation>
    <scope>NUCLEOTIDE SEQUENCE [LARGE SCALE GENOMIC DNA]</scope>
    <source>
        <strain evidence="1 2">UCBPP-PA14</strain>
    </source>
</reference>
<dbReference type="KEGG" id="pau:PA14_58740"/>
<evidence type="ECO:0000313" key="1">
    <source>
        <dbReference type="EMBL" id="ABJ13793.1"/>
    </source>
</evidence>
<protein>
    <submittedName>
        <fullName evidence="1">Uncharacterized protein</fullName>
    </submittedName>
</protein>
<evidence type="ECO:0000313" key="2">
    <source>
        <dbReference type="Proteomes" id="UP000000653"/>
    </source>
</evidence>
<dbReference type="Proteomes" id="UP000000653">
    <property type="component" value="Chromosome"/>
</dbReference>
<organism evidence="1 2">
    <name type="scientific">Pseudomonas aeruginosa (strain UCBPP-PA14)</name>
    <dbReference type="NCBI Taxonomy" id="208963"/>
    <lineage>
        <taxon>Bacteria</taxon>
        <taxon>Pseudomonadati</taxon>
        <taxon>Pseudomonadota</taxon>
        <taxon>Gammaproteobacteria</taxon>
        <taxon>Pseudomonadales</taxon>
        <taxon>Pseudomonadaceae</taxon>
        <taxon>Pseudomonas</taxon>
    </lineage>
</organism>